<evidence type="ECO:0000256" key="3">
    <source>
        <dbReference type="ARBA" id="ARBA00007960"/>
    </source>
</evidence>
<dbReference type="Pfam" id="PF18584">
    <property type="entry name" value="SYCP2_SLD"/>
    <property type="match status" value="1"/>
</dbReference>
<accession>A0ABM3E608</accession>
<evidence type="ECO:0000259" key="8">
    <source>
        <dbReference type="Pfam" id="PF18584"/>
    </source>
</evidence>
<protein>
    <submittedName>
        <fullName evidence="10">Synaptonemal complex protein 2-like</fullName>
    </submittedName>
</protein>
<feature type="region of interest" description="Disordered" evidence="6">
    <location>
        <begin position="828"/>
        <end position="856"/>
    </location>
</feature>
<keyword evidence="4" id="KW-0158">Chromosome</keyword>
<feature type="compositionally biased region" description="Polar residues" evidence="6">
    <location>
        <begin position="473"/>
        <end position="490"/>
    </location>
</feature>
<reference evidence="10" key="1">
    <citation type="submission" date="2025-08" db="UniProtKB">
        <authorList>
            <consortium name="RefSeq"/>
        </authorList>
    </citation>
    <scope>IDENTIFICATION</scope>
</reference>
<dbReference type="GeneID" id="106590331"/>
<dbReference type="Proteomes" id="UP001652741">
    <property type="component" value="Chromosome ssa29"/>
</dbReference>
<dbReference type="RefSeq" id="XP_045566517.1">
    <property type="nucleotide sequence ID" value="XM_045710561.1"/>
</dbReference>
<evidence type="ECO:0000256" key="1">
    <source>
        <dbReference type="ARBA" id="ARBA00004123"/>
    </source>
</evidence>
<evidence type="ECO:0000256" key="4">
    <source>
        <dbReference type="ARBA" id="ARBA00022454"/>
    </source>
</evidence>
<feature type="region of interest" description="Disordered" evidence="6">
    <location>
        <begin position="473"/>
        <end position="565"/>
    </location>
</feature>
<name>A0ABM3E608_SALSA</name>
<dbReference type="InterPro" id="IPR041322">
    <property type="entry name" value="SYCP2_ARLD"/>
</dbReference>
<evidence type="ECO:0000313" key="9">
    <source>
        <dbReference type="Proteomes" id="UP001652741"/>
    </source>
</evidence>
<comment type="subcellular location">
    <subcellularLocation>
        <location evidence="2">Chromosome</location>
    </subcellularLocation>
    <subcellularLocation>
        <location evidence="1">Nucleus</location>
    </subcellularLocation>
</comment>
<proteinExistence type="inferred from homology"/>
<sequence length="856" mass="97020">MRIFHIFYQFEIILEDAFVSNNVGAITAALLREKASKSLVNRLNKVANKELDRSVFKSVTLLLRAIEDVCQYDEDCFNCLARQGLVYKNFHMLTWFERAADFLKMEEYKGVKDLPSLIETFFDFFLRLPPSVEDRGQLTSVFLLHVGVVGTDQDVTFSLRLEAIRTINSILDNTTKEERRKLSMSKDHCLLLEQFAKAILNVGDYEMQVALSEALCRMTIKRSRKELTNKWFANPVFAEGFNAINDTEFEIDCRTFLNDLNSYFGDERRVFTFPCICVFLDTTELFMPEDEKLEHFWVDFNLGTSCISLFVNNPEGSLWESIHLLRADVFRFSVCDCDNQTILTVHLSNPLTYRMTKGKMVQIIFDPKHDILDAAKRVFESKRLLQSVRSDDQPSIQHVMEPLQSVDLDELAALETSSLSPTLATAGSTEIPAVNQTSLATALSRERIETSPEDIFELCASSDTEVARAKTRLFSTQSLSSGGSTHSTPTNKEKQQQKSKSKGSPPPAEAGSSVILSQLAKHDYTRKKPKTKSKLKILPLSSPSSAEEASPVKHRTPACKSAEGTPSKNIAERLFDKLKEEKTLEFSPPSNLISRDSGKLYSAFRKYSDPFFSTFCYTTAEHSGFHDVTGVDWDESVFHQEEQDESTPTDHVPNQEAGIHRKRPWASAERADSGGAAEKKSVPLERDPRQRPRAFFPSEPLEEAAESMSRVLNEEVESEMEMGSGVIAAFQTFKSQLRAHFSSRYKKIEARSLQSLMDCQKNVTSLLGAVHDSRLVHLERFQATVVQELGRLENDCISLKEIEWETVNFWQSESQSVRSFCDRQQQKLESLGEPRDGWRSSMSQREEAAAPLEPPK</sequence>
<feature type="region of interest" description="Disordered" evidence="6">
    <location>
        <begin position="639"/>
        <end position="701"/>
    </location>
</feature>
<feature type="domain" description="Synaptonemal complex protein 2 Spt16M-like" evidence="8">
    <location>
        <begin position="270"/>
        <end position="380"/>
    </location>
</feature>
<evidence type="ECO:0000256" key="5">
    <source>
        <dbReference type="ARBA" id="ARBA00023242"/>
    </source>
</evidence>
<gene>
    <name evidence="10" type="primary">sycp2l</name>
</gene>
<dbReference type="PANTHER" id="PTHR15607">
    <property type="entry name" value="SYNAPTONEMAL COMPLEX PROTEIN-RELATED"/>
    <property type="match status" value="1"/>
</dbReference>
<feature type="compositionally biased region" description="Low complexity" evidence="6">
    <location>
        <begin position="536"/>
        <end position="549"/>
    </location>
</feature>
<dbReference type="InterPro" id="IPR040560">
    <property type="entry name" value="SYCP2_SLD"/>
</dbReference>
<feature type="compositionally biased region" description="Basic residues" evidence="6">
    <location>
        <begin position="524"/>
        <end position="535"/>
    </location>
</feature>
<organism evidence="9 10">
    <name type="scientific">Salmo salar</name>
    <name type="common">Atlantic salmon</name>
    <dbReference type="NCBI Taxonomy" id="8030"/>
    <lineage>
        <taxon>Eukaryota</taxon>
        <taxon>Metazoa</taxon>
        <taxon>Chordata</taxon>
        <taxon>Craniata</taxon>
        <taxon>Vertebrata</taxon>
        <taxon>Euteleostomi</taxon>
        <taxon>Actinopterygii</taxon>
        <taxon>Neopterygii</taxon>
        <taxon>Teleostei</taxon>
        <taxon>Protacanthopterygii</taxon>
        <taxon>Salmoniformes</taxon>
        <taxon>Salmonidae</taxon>
        <taxon>Salmoninae</taxon>
        <taxon>Salmo</taxon>
    </lineage>
</organism>
<feature type="compositionally biased region" description="Basic and acidic residues" evidence="6">
    <location>
        <begin position="828"/>
        <end position="848"/>
    </location>
</feature>
<feature type="compositionally biased region" description="Basic and acidic residues" evidence="6">
    <location>
        <begin position="669"/>
        <end position="690"/>
    </location>
</feature>
<evidence type="ECO:0000256" key="2">
    <source>
        <dbReference type="ARBA" id="ARBA00004286"/>
    </source>
</evidence>
<feature type="domain" description="Synaptonemal complex protein 2 armadillo-repeat-like" evidence="7">
    <location>
        <begin position="9"/>
        <end position="178"/>
    </location>
</feature>
<evidence type="ECO:0000256" key="6">
    <source>
        <dbReference type="SAM" id="MobiDB-lite"/>
    </source>
</evidence>
<keyword evidence="5" id="KW-0539">Nucleus</keyword>
<keyword evidence="9" id="KW-1185">Reference proteome</keyword>
<dbReference type="Pfam" id="PF18581">
    <property type="entry name" value="SYCP2_ARLD"/>
    <property type="match status" value="1"/>
</dbReference>
<evidence type="ECO:0000313" key="10">
    <source>
        <dbReference type="RefSeq" id="XP_045566517.1"/>
    </source>
</evidence>
<comment type="similarity">
    <text evidence="3">Belongs to the SYCP2 family.</text>
</comment>
<dbReference type="PANTHER" id="PTHR15607:SF18">
    <property type="entry name" value="SYNAPTONEMAL COMPLEX PROTEIN 2-LIKE ISOFORM X1"/>
    <property type="match status" value="1"/>
</dbReference>
<evidence type="ECO:0000259" key="7">
    <source>
        <dbReference type="Pfam" id="PF18581"/>
    </source>
</evidence>
<dbReference type="InterPro" id="IPR024835">
    <property type="entry name" value="SYCP2-like"/>
</dbReference>